<evidence type="ECO:0000313" key="15">
    <source>
        <dbReference type="EMBL" id="RHD56610.1"/>
    </source>
</evidence>
<keyword evidence="9 10" id="KW-0131">Cell cycle</keyword>
<keyword evidence="7 11" id="KW-1133">Transmembrane helix</keyword>
<feature type="transmembrane region" description="Helical" evidence="11">
    <location>
        <begin position="188"/>
        <end position="212"/>
    </location>
</feature>
<comment type="similarity">
    <text evidence="2 10">Belongs to the ABC-4 integral membrane protein family. FtsX subfamily.</text>
</comment>
<evidence type="ECO:0000313" key="16">
    <source>
        <dbReference type="Proteomes" id="UP000286050"/>
    </source>
</evidence>
<dbReference type="InterPro" id="IPR040690">
    <property type="entry name" value="FtsX_ECD"/>
</dbReference>
<feature type="transmembrane region" description="Helical" evidence="11">
    <location>
        <begin position="245"/>
        <end position="265"/>
    </location>
</feature>
<feature type="transmembrane region" description="Helical" evidence="11">
    <location>
        <begin position="285"/>
        <end position="309"/>
    </location>
</feature>
<comment type="caution">
    <text evidence="15">The sequence shown here is derived from an EMBL/GenBank/DDBJ whole genome shotgun (WGS) entry which is preliminary data.</text>
</comment>
<reference evidence="14" key="2">
    <citation type="submission" date="2021-02" db="EMBL/GenBank/DDBJ databases">
        <title>Infant gut strain persistence is associated with maternal origin, phylogeny, and functional potential including surface adhesion and iron acquisition.</title>
        <authorList>
            <person name="Lou Y.C."/>
        </authorList>
    </citation>
    <scope>NUCLEOTIDE SEQUENCE</scope>
    <source>
        <strain evidence="14">L3_128_245G1_dasL3_128_245G1_concoct_49</strain>
    </source>
</reference>
<dbReference type="EMBL" id="JAGZJA010000005">
    <property type="protein sequence ID" value="MBS5147036.1"/>
    <property type="molecule type" value="Genomic_DNA"/>
</dbReference>
<name>A0A414FYI1_9ACTN</name>
<gene>
    <name evidence="14" type="primary">ftsX</name>
    <name evidence="15" type="ORF">DW787_03470</name>
    <name evidence="14" type="ORF">KHY67_04970</name>
</gene>
<keyword evidence="8 10" id="KW-0472">Membrane</keyword>
<reference evidence="15 16" key="1">
    <citation type="submission" date="2018-08" db="EMBL/GenBank/DDBJ databases">
        <title>A genome reference for cultivated species of the human gut microbiota.</title>
        <authorList>
            <person name="Zou Y."/>
            <person name="Xue W."/>
            <person name="Luo G."/>
        </authorList>
    </citation>
    <scope>NUCLEOTIDE SEQUENCE [LARGE SCALE GENOMIC DNA]</scope>
    <source>
        <strain evidence="15 16">AM30-5LB</strain>
    </source>
</reference>
<evidence type="ECO:0000256" key="8">
    <source>
        <dbReference type="ARBA" id="ARBA00023136"/>
    </source>
</evidence>
<dbReference type="NCBIfam" id="NF038347">
    <property type="entry name" value="FtsX_Gpos"/>
    <property type="match status" value="1"/>
</dbReference>
<organism evidence="15 16">
    <name type="scientific">Collinsella intestinalis</name>
    <dbReference type="NCBI Taxonomy" id="147207"/>
    <lineage>
        <taxon>Bacteria</taxon>
        <taxon>Bacillati</taxon>
        <taxon>Actinomycetota</taxon>
        <taxon>Coriobacteriia</taxon>
        <taxon>Coriobacteriales</taxon>
        <taxon>Coriobacteriaceae</taxon>
        <taxon>Collinsella</taxon>
    </lineage>
</organism>
<dbReference type="AlphaFoldDB" id="A0A414FYI1"/>
<dbReference type="Pfam" id="PF18075">
    <property type="entry name" value="FtsX_ECD"/>
    <property type="match status" value="1"/>
</dbReference>
<dbReference type="Proteomes" id="UP000738879">
    <property type="component" value="Unassembled WGS sequence"/>
</dbReference>
<keyword evidence="5 10" id="KW-0132">Cell division</keyword>
<sequence>MAPSNFGYSIKEAVRHFFRNWTTSFGAVITIFLSLFIIGLFIIGSVLVNSAIGNVEDQVTIQAYISDNASDEDVEDYQDELERMDNVKNVEFVSKEDALEEYSSTISGNADATLSALDGQNPLPRSFRIEMEDPSQVEAMAEKIKDDSGFRKIVDDADPEVDDKDADVAENVRYGKEEVGRLFQLTGYIRVAAVVLVALLTFVAFIFINNTIRLSITARRREIAIMRLVGASNGFIRGPFITEGVLQALLGALFSIGVLELFRNLVIPKVAEGISWMSFAVPMNIYFATYGSLVLLGVIIGLFGSAIAMRRYLKV</sequence>
<evidence type="ECO:0000256" key="6">
    <source>
        <dbReference type="ARBA" id="ARBA00022692"/>
    </source>
</evidence>
<evidence type="ECO:0000259" key="13">
    <source>
        <dbReference type="Pfam" id="PF18075"/>
    </source>
</evidence>
<evidence type="ECO:0000256" key="5">
    <source>
        <dbReference type="ARBA" id="ARBA00022618"/>
    </source>
</evidence>
<dbReference type="InterPro" id="IPR004513">
    <property type="entry name" value="FtsX"/>
</dbReference>
<dbReference type="Gene3D" id="3.30.70.3040">
    <property type="match status" value="1"/>
</dbReference>
<accession>A0A414FYI1</accession>
<feature type="domain" description="ABC3 transporter permease C-terminal" evidence="12">
    <location>
        <begin position="195"/>
        <end position="314"/>
    </location>
</feature>
<dbReference type="PANTHER" id="PTHR47755">
    <property type="entry name" value="CELL DIVISION PROTEIN FTSX"/>
    <property type="match status" value="1"/>
</dbReference>
<proteinExistence type="inferred from homology"/>
<feature type="domain" description="FtsX extracellular" evidence="13">
    <location>
        <begin position="59"/>
        <end position="150"/>
    </location>
</feature>
<comment type="subcellular location">
    <subcellularLocation>
        <location evidence="1">Cell membrane</location>
        <topology evidence="1">Multi-pass membrane protein</topology>
    </subcellularLocation>
</comment>
<dbReference type="Pfam" id="PF02687">
    <property type="entry name" value="FtsX"/>
    <property type="match status" value="1"/>
</dbReference>
<evidence type="ECO:0000256" key="11">
    <source>
        <dbReference type="SAM" id="Phobius"/>
    </source>
</evidence>
<evidence type="ECO:0000313" key="14">
    <source>
        <dbReference type="EMBL" id="MBS5147036.1"/>
    </source>
</evidence>
<keyword evidence="4 10" id="KW-1003">Cell membrane</keyword>
<evidence type="ECO:0000256" key="7">
    <source>
        <dbReference type="ARBA" id="ARBA00022989"/>
    </source>
</evidence>
<dbReference type="RefSeq" id="WP_118271656.1">
    <property type="nucleotide sequence ID" value="NZ_CACRTN010000007.1"/>
</dbReference>
<dbReference type="InterPro" id="IPR058204">
    <property type="entry name" value="FtsX_firmicutes-type"/>
</dbReference>
<dbReference type="PIRSF" id="PIRSF003097">
    <property type="entry name" value="FtsX"/>
    <property type="match status" value="1"/>
</dbReference>
<dbReference type="GO" id="GO:0005886">
    <property type="term" value="C:plasma membrane"/>
    <property type="evidence" value="ECO:0007669"/>
    <property type="project" value="UniProtKB-SubCell"/>
</dbReference>
<evidence type="ECO:0000256" key="4">
    <source>
        <dbReference type="ARBA" id="ARBA00022475"/>
    </source>
</evidence>
<dbReference type="InterPro" id="IPR003838">
    <property type="entry name" value="ABC3_permease_C"/>
</dbReference>
<keyword evidence="6 11" id="KW-0812">Transmembrane</keyword>
<evidence type="ECO:0000256" key="1">
    <source>
        <dbReference type="ARBA" id="ARBA00004651"/>
    </source>
</evidence>
<dbReference type="GO" id="GO:0051301">
    <property type="term" value="P:cell division"/>
    <property type="evidence" value="ECO:0007669"/>
    <property type="project" value="UniProtKB-KW"/>
</dbReference>
<evidence type="ECO:0000256" key="9">
    <source>
        <dbReference type="ARBA" id="ARBA00023306"/>
    </source>
</evidence>
<evidence type="ECO:0000259" key="12">
    <source>
        <dbReference type="Pfam" id="PF02687"/>
    </source>
</evidence>
<dbReference type="Proteomes" id="UP000286050">
    <property type="component" value="Unassembled WGS sequence"/>
</dbReference>
<evidence type="ECO:0000256" key="10">
    <source>
        <dbReference type="PIRNR" id="PIRNR003097"/>
    </source>
</evidence>
<evidence type="ECO:0000256" key="2">
    <source>
        <dbReference type="ARBA" id="ARBA00007379"/>
    </source>
</evidence>
<feature type="transmembrane region" description="Helical" evidence="11">
    <location>
        <begin position="21"/>
        <end position="48"/>
    </location>
</feature>
<evidence type="ECO:0000256" key="3">
    <source>
        <dbReference type="ARBA" id="ARBA00021907"/>
    </source>
</evidence>
<dbReference type="EMBL" id="QSJI01000002">
    <property type="protein sequence ID" value="RHD56610.1"/>
    <property type="molecule type" value="Genomic_DNA"/>
</dbReference>
<dbReference type="PANTHER" id="PTHR47755:SF1">
    <property type="entry name" value="CELL DIVISION PROTEIN FTSX"/>
    <property type="match status" value="1"/>
</dbReference>
<protein>
    <recommendedName>
        <fullName evidence="3 10">Cell division protein FtsX</fullName>
    </recommendedName>
</protein>